<keyword evidence="2" id="KW-1133">Transmembrane helix</keyword>
<evidence type="ECO:0000313" key="5">
    <source>
        <dbReference type="Proteomes" id="UP000018468"/>
    </source>
</evidence>
<dbReference type="Bgee" id="ENSLOCG00000006729">
    <property type="expression patterns" value="Expressed in zone of skin and 12 other cell types or tissues"/>
</dbReference>
<name>W5MIB5_LEPOC</name>
<evidence type="ECO:0000256" key="1">
    <source>
        <dbReference type="SAM" id="MobiDB-lite"/>
    </source>
</evidence>
<feature type="region of interest" description="Disordered" evidence="1">
    <location>
        <begin position="308"/>
        <end position="337"/>
    </location>
</feature>
<organism evidence="4 5">
    <name type="scientific">Lepisosteus oculatus</name>
    <name type="common">Spotted gar</name>
    <dbReference type="NCBI Taxonomy" id="7918"/>
    <lineage>
        <taxon>Eukaryota</taxon>
        <taxon>Metazoa</taxon>
        <taxon>Chordata</taxon>
        <taxon>Craniata</taxon>
        <taxon>Vertebrata</taxon>
        <taxon>Euteleostomi</taxon>
        <taxon>Actinopterygii</taxon>
        <taxon>Neopterygii</taxon>
        <taxon>Holostei</taxon>
        <taxon>Semionotiformes</taxon>
        <taxon>Lepisosteidae</taxon>
        <taxon>Lepisosteus</taxon>
    </lineage>
</organism>
<dbReference type="PANTHER" id="PTHR20859">
    <property type="entry name" value="INTERFERON/INTERLEUKIN RECEPTOR"/>
    <property type="match status" value="1"/>
</dbReference>
<feature type="transmembrane region" description="Helical" evidence="2">
    <location>
        <begin position="232"/>
        <end position="260"/>
    </location>
</feature>
<sequence>DWPKSPSFVIILVVFPGQDLPAPVKVGVVAEDASLEVHWSPPEGPPQPTYYQVQYKKYSKQNPSPDWVLVEDCNGTAVTRCDLSDLITDRKHKYLARVRLVTEHGTSNWTVKRFSPSDGNSIGVSIRVSFSVSTLSMRVSISVSIDLNAFKKGQIYCISAKVESISGNTASANSEEQCVLVAGTAMSAPVGLPLPFCDSVPNCCVSPPVRVSQPVSRSADLSVCVTLCVSVWTPWVLILMVLGCLVGVLAFSFLLLCWFLRRPAILPRTLKSLGSSWQPLRVGAVAVETVTSPWRPVWFLEGRKEEKAEDGRRGSADSGVSLGQRPPQAGGGTAAGEAGRYGGEAALGLEDSGCGSLGRRDSRGSEELPLLEERSYAGGQQKEDSGVSLGSRYRGTDSVGDADGGEEVLVTDGYRSQIPASRGAAAGAEGADSPLGYRPSFPGCACAGRGACVWCR</sequence>
<dbReference type="SMART" id="SM00060">
    <property type="entry name" value="FN3"/>
    <property type="match status" value="1"/>
</dbReference>
<dbReference type="Gene3D" id="2.60.40.10">
    <property type="entry name" value="Immunoglobulins"/>
    <property type="match status" value="1"/>
</dbReference>
<reference evidence="5" key="1">
    <citation type="submission" date="2011-12" db="EMBL/GenBank/DDBJ databases">
        <title>The Draft Genome of Lepisosteus oculatus.</title>
        <authorList>
            <consortium name="The Broad Institute Genome Assembly &amp; Analysis Group"/>
            <consortium name="Computational R&amp;D Group"/>
            <consortium name="and Sequencing Platform"/>
            <person name="Di Palma F."/>
            <person name="Alfoldi J."/>
            <person name="Johnson J."/>
            <person name="Berlin A."/>
            <person name="Gnerre S."/>
            <person name="Jaffe D."/>
            <person name="MacCallum I."/>
            <person name="Young S."/>
            <person name="Walker B.J."/>
            <person name="Lander E.S."/>
            <person name="Lindblad-Toh K."/>
        </authorList>
    </citation>
    <scope>NUCLEOTIDE SEQUENCE [LARGE SCALE GENOMIC DNA]</scope>
</reference>
<dbReference type="STRING" id="7918.ENSLOCP00000008124"/>
<feature type="region of interest" description="Disordered" evidence="1">
    <location>
        <begin position="352"/>
        <end position="405"/>
    </location>
</feature>
<dbReference type="CDD" id="cd00063">
    <property type="entry name" value="FN3"/>
    <property type="match status" value="1"/>
</dbReference>
<dbReference type="HOGENOM" id="CLU_600726_0_0_1"/>
<keyword evidence="2" id="KW-0472">Membrane</keyword>
<dbReference type="eggNOG" id="ENOG502RYN7">
    <property type="taxonomic scope" value="Eukaryota"/>
</dbReference>
<dbReference type="Ensembl" id="ENSLOCT00000008134.1">
    <property type="protein sequence ID" value="ENSLOCP00000008124.1"/>
    <property type="gene ID" value="ENSLOCG00000006729.1"/>
</dbReference>
<evidence type="ECO:0000313" key="4">
    <source>
        <dbReference type="Ensembl" id="ENSLOCP00000008124.1"/>
    </source>
</evidence>
<dbReference type="Proteomes" id="UP000018468">
    <property type="component" value="Linkage group LG26"/>
</dbReference>
<dbReference type="GO" id="GO:0019221">
    <property type="term" value="P:cytokine-mediated signaling pathway"/>
    <property type="evidence" value="ECO:0000318"/>
    <property type="project" value="GO_Central"/>
</dbReference>
<reference evidence="4" key="2">
    <citation type="submission" date="2025-08" db="UniProtKB">
        <authorList>
            <consortium name="Ensembl"/>
        </authorList>
    </citation>
    <scope>IDENTIFICATION</scope>
</reference>
<dbReference type="AlphaFoldDB" id="W5MIB5"/>
<dbReference type="SUPFAM" id="SSF49265">
    <property type="entry name" value="Fibronectin type III"/>
    <property type="match status" value="1"/>
</dbReference>
<dbReference type="InParanoid" id="W5MIB5"/>
<feature type="domain" description="Fibronectin type-III" evidence="3">
    <location>
        <begin position="20"/>
        <end position="120"/>
    </location>
</feature>
<keyword evidence="2" id="KW-0812">Transmembrane</keyword>
<dbReference type="EMBL" id="AHAT01038524">
    <property type="status" value="NOT_ANNOTATED_CDS"/>
    <property type="molecule type" value="Genomic_DNA"/>
</dbReference>
<evidence type="ECO:0000259" key="3">
    <source>
        <dbReference type="PROSITE" id="PS50853"/>
    </source>
</evidence>
<dbReference type="InterPro" id="IPR050650">
    <property type="entry name" value="Type-II_Cytokine-TF_Rcpt"/>
</dbReference>
<dbReference type="PANTHER" id="PTHR20859:SF86">
    <property type="entry name" value="INTERLEUKIN-20 RECEPTOR SUBUNIT ALPHA"/>
    <property type="match status" value="1"/>
</dbReference>
<dbReference type="InterPro" id="IPR003961">
    <property type="entry name" value="FN3_dom"/>
</dbReference>
<dbReference type="InterPro" id="IPR013783">
    <property type="entry name" value="Ig-like_fold"/>
</dbReference>
<evidence type="ECO:0000256" key="2">
    <source>
        <dbReference type="SAM" id="Phobius"/>
    </source>
</evidence>
<proteinExistence type="predicted"/>
<dbReference type="GO" id="GO:0004896">
    <property type="term" value="F:cytokine receptor activity"/>
    <property type="evidence" value="ECO:0000318"/>
    <property type="project" value="GO_Central"/>
</dbReference>
<reference evidence="4" key="3">
    <citation type="submission" date="2025-09" db="UniProtKB">
        <authorList>
            <consortium name="Ensembl"/>
        </authorList>
    </citation>
    <scope>IDENTIFICATION</scope>
</reference>
<dbReference type="PROSITE" id="PS50853">
    <property type="entry name" value="FN3"/>
    <property type="match status" value="1"/>
</dbReference>
<dbReference type="GO" id="GO:0005886">
    <property type="term" value="C:plasma membrane"/>
    <property type="evidence" value="ECO:0000318"/>
    <property type="project" value="GO_Central"/>
</dbReference>
<dbReference type="Pfam" id="PF01108">
    <property type="entry name" value="Tissue_fac"/>
    <property type="match status" value="1"/>
</dbReference>
<feature type="compositionally biased region" description="Basic and acidic residues" evidence="1">
    <location>
        <begin position="358"/>
        <end position="385"/>
    </location>
</feature>
<keyword evidence="5" id="KW-1185">Reference proteome</keyword>
<accession>W5MIB5</accession>
<dbReference type="InterPro" id="IPR036116">
    <property type="entry name" value="FN3_sf"/>
</dbReference>
<protein>
    <recommendedName>
        <fullName evidence="3">Fibronectin type-III domain-containing protein</fullName>
    </recommendedName>
</protein>
<dbReference type="EMBL" id="AHAT01038525">
    <property type="status" value="NOT_ANNOTATED_CDS"/>
    <property type="molecule type" value="Genomic_DNA"/>
</dbReference>